<evidence type="ECO:0000256" key="7">
    <source>
        <dbReference type="SAM" id="MobiDB-lite"/>
    </source>
</evidence>
<dbReference type="Pfam" id="PF00665">
    <property type="entry name" value="rve"/>
    <property type="match status" value="1"/>
</dbReference>
<dbReference type="Gene3D" id="3.10.10.10">
    <property type="entry name" value="HIV Type 1 Reverse Transcriptase, subunit A, domain 1"/>
    <property type="match status" value="1"/>
</dbReference>
<dbReference type="GO" id="GO:0004519">
    <property type="term" value="F:endonuclease activity"/>
    <property type="evidence" value="ECO:0007669"/>
    <property type="project" value="UniProtKB-KW"/>
</dbReference>
<dbReference type="AlphaFoldDB" id="A0A2B4RLQ5"/>
<feature type="region of interest" description="Disordered" evidence="7">
    <location>
        <begin position="699"/>
        <end position="748"/>
    </location>
</feature>
<dbReference type="SUPFAM" id="SSF53098">
    <property type="entry name" value="Ribonuclease H-like"/>
    <property type="match status" value="2"/>
</dbReference>
<keyword evidence="1" id="KW-0808">Transferase</keyword>
<dbReference type="InterPro" id="IPR041577">
    <property type="entry name" value="RT_RNaseH_2"/>
</dbReference>
<feature type="domain" description="Integrase catalytic" evidence="8">
    <location>
        <begin position="883"/>
        <end position="1012"/>
    </location>
</feature>
<accession>A0A2B4RLQ5</accession>
<dbReference type="GO" id="GO:0003964">
    <property type="term" value="F:RNA-directed DNA polymerase activity"/>
    <property type="evidence" value="ECO:0007669"/>
    <property type="project" value="UniProtKB-KW"/>
</dbReference>
<dbReference type="PANTHER" id="PTHR37984:SF8">
    <property type="entry name" value="CCHC-TYPE DOMAIN-CONTAINING PROTEIN"/>
    <property type="match status" value="1"/>
</dbReference>
<evidence type="ECO:0000313" key="9">
    <source>
        <dbReference type="EMBL" id="PFX17749.1"/>
    </source>
</evidence>
<dbReference type="Gene3D" id="3.30.420.10">
    <property type="entry name" value="Ribonuclease H-like superfamily/Ribonuclease H"/>
    <property type="match status" value="2"/>
</dbReference>
<dbReference type="FunFam" id="3.30.420.10:FF:000063">
    <property type="entry name" value="Retrovirus-related Pol polyprotein from transposon 297-like Protein"/>
    <property type="match status" value="1"/>
</dbReference>
<dbReference type="Gene3D" id="3.30.70.270">
    <property type="match status" value="2"/>
</dbReference>
<dbReference type="Pfam" id="PF17919">
    <property type="entry name" value="RT_RNaseH_2"/>
    <property type="match status" value="1"/>
</dbReference>
<dbReference type="EMBL" id="LSMT01000451">
    <property type="protein sequence ID" value="PFX17749.1"/>
    <property type="molecule type" value="Genomic_DNA"/>
</dbReference>
<dbReference type="CDD" id="cd01647">
    <property type="entry name" value="RT_LTR"/>
    <property type="match status" value="1"/>
</dbReference>
<dbReference type="InterPro" id="IPR043128">
    <property type="entry name" value="Rev_trsase/Diguanyl_cyclase"/>
</dbReference>
<feature type="domain" description="Integrase catalytic" evidence="8">
    <location>
        <begin position="384"/>
        <end position="546"/>
    </location>
</feature>
<evidence type="ECO:0000256" key="3">
    <source>
        <dbReference type="ARBA" id="ARBA00022722"/>
    </source>
</evidence>
<keyword evidence="6" id="KW-0695">RNA-directed DNA polymerase</keyword>
<evidence type="ECO:0000256" key="1">
    <source>
        <dbReference type="ARBA" id="ARBA00022679"/>
    </source>
</evidence>
<reference evidence="10" key="1">
    <citation type="journal article" date="2017" name="bioRxiv">
        <title>Comparative analysis of the genomes of Stylophora pistillata and Acropora digitifera provides evidence for extensive differences between species of corals.</title>
        <authorList>
            <person name="Voolstra C.R."/>
            <person name="Li Y."/>
            <person name="Liew Y.J."/>
            <person name="Baumgarten S."/>
            <person name="Zoccola D."/>
            <person name="Flot J.-F."/>
            <person name="Tambutte S."/>
            <person name="Allemand D."/>
            <person name="Aranda M."/>
        </authorList>
    </citation>
    <scope>NUCLEOTIDE SEQUENCE [LARGE SCALE GENOMIC DNA]</scope>
</reference>
<protein>
    <submittedName>
        <fullName evidence="9">Uncharacterized protein K02A2.6</fullName>
    </submittedName>
</protein>
<dbReference type="InterPro" id="IPR050951">
    <property type="entry name" value="Retrovirus_Pol_polyprotein"/>
</dbReference>
<dbReference type="PANTHER" id="PTHR37984">
    <property type="entry name" value="PROTEIN CBG26694"/>
    <property type="match status" value="1"/>
</dbReference>
<dbReference type="InterPro" id="IPR036397">
    <property type="entry name" value="RNaseH_sf"/>
</dbReference>
<evidence type="ECO:0000256" key="4">
    <source>
        <dbReference type="ARBA" id="ARBA00022759"/>
    </source>
</evidence>
<keyword evidence="3" id="KW-0540">Nuclease</keyword>
<dbReference type="SUPFAM" id="SSF56672">
    <property type="entry name" value="DNA/RNA polymerases"/>
    <property type="match status" value="2"/>
</dbReference>
<dbReference type="GO" id="GO:0003676">
    <property type="term" value="F:nucleic acid binding"/>
    <property type="evidence" value="ECO:0007669"/>
    <property type="project" value="InterPro"/>
</dbReference>
<sequence>MHIDLDPSVTPVHAPTRRVPVAKLNRVNEELKRLCEEGIIRPVTQPTDWLSNMLVKEKPNGKLRICIDLSQTINKAIKRPQYTIPTIEERLPLLTNAKVFTVVDVSEAFHTIELDEDSSLLTTFRGPNGRYCNNRMPFGIASGPEEYQRRQHEFLDGLNGKSMSHEAAFNSAKTLVASTTVLRYYDVSLPVTLQVDASDSAIGGVLLQEGHPVCFTSHTLSATEKNYAHIEKECLAIVSCMKRKELFVANTLSRAPLNGGTQSPSRMTQDYDVFHVNLTQMDLSTYLVKPGTMNQIRKETEKDPSLMTLNNKVLGGWPHQKSEVPEEIRAYWDLRDEISVYDGVLFKYHQVIVPTSLRPELLQKIHKAHQLSEWPHEPMQSHAIPSRPWERVSPDLFQLNGSNYLVLVDHYSDYIELGPLKNTSAVAVIRALKRNFARHSIPDECVTDNGPQFVSHEYARFAREYGFTSIRLSPYHSRGNGKAESEVKIAKNILKKFHFEDPYLALLAYRNTPQQGYQYSPAQRLKSRKLHDIIPTAASQLLPQAASGQVIVRNIEERRARSKAHYNKRASGPLKPFAPGEEELYYTLLTGADIKPFAESMELLDNYFAPQLNVPFKRHQFRQMEQASGESMDQFVCRLRQKVISCEFQNVDEAIRDQLIEKCRDPSLHPKFLEKGNATLKDLQDLACVQEAVNMQVKAMDQSSSQVNTVSGRPHSKGKGKRAAQGRGRGNKPSKQSSGSQETKEHDRNLHAVLTRLKEKGLTLNGDKCHFRLPKLTFFSHDLSRQGVAPSEEKVAAILKASPPQDASQDGEWQAISYTSRNLTKVERRYSQTEKEAVAVVWARERFNIYVYWQKFELETDHKPLECIFGRLSKPSARIKRWVLRLQGRFYEVVIMRSTAAKRVVDVLTQIFYRYGFPFTLKSDNSPKFWCEEFEKFLSDHGIKHLTSPPFWPQANGHVERQNRTLLKSLKNAHIEGKNWHEELQKFLLAYRTTPQTRARDRDWNHKLVHKEHADNKRGAAESPVTPGDLDLVKNMKTSGKLEANVESEPYTVQTKGGSEVTVRSKEGVEHRRNSALVKRYNPPGELPEATEAISQDASLPP</sequence>
<name>A0A2B4RLQ5_STYPI</name>
<organism evidence="9 10">
    <name type="scientific">Stylophora pistillata</name>
    <name type="common">Smooth cauliflower coral</name>
    <dbReference type="NCBI Taxonomy" id="50429"/>
    <lineage>
        <taxon>Eukaryota</taxon>
        <taxon>Metazoa</taxon>
        <taxon>Cnidaria</taxon>
        <taxon>Anthozoa</taxon>
        <taxon>Hexacorallia</taxon>
        <taxon>Scleractinia</taxon>
        <taxon>Astrocoeniina</taxon>
        <taxon>Pocilloporidae</taxon>
        <taxon>Stylophora</taxon>
    </lineage>
</organism>
<dbReference type="InterPro" id="IPR012337">
    <property type="entry name" value="RNaseH-like_sf"/>
</dbReference>
<comment type="caution">
    <text evidence="9">The sequence shown here is derived from an EMBL/GenBank/DDBJ whole genome shotgun (WGS) entry which is preliminary data.</text>
</comment>
<proteinExistence type="predicted"/>
<dbReference type="OrthoDB" id="5983543at2759"/>
<evidence type="ECO:0000259" key="8">
    <source>
        <dbReference type="PROSITE" id="PS50994"/>
    </source>
</evidence>
<dbReference type="GO" id="GO:0016787">
    <property type="term" value="F:hydrolase activity"/>
    <property type="evidence" value="ECO:0007669"/>
    <property type="project" value="UniProtKB-KW"/>
</dbReference>
<feature type="compositionally biased region" description="Polar residues" evidence="7">
    <location>
        <begin position="701"/>
        <end position="711"/>
    </location>
</feature>
<dbReference type="PROSITE" id="PS50994">
    <property type="entry name" value="INTEGRASE"/>
    <property type="match status" value="2"/>
</dbReference>
<dbReference type="InterPro" id="IPR001584">
    <property type="entry name" value="Integrase_cat-core"/>
</dbReference>
<keyword evidence="2" id="KW-0548">Nucleotidyltransferase</keyword>
<gene>
    <name evidence="9" type="primary">K02A2.6</name>
    <name evidence="9" type="ORF">AWC38_SpisGene17915</name>
</gene>
<evidence type="ECO:0000256" key="6">
    <source>
        <dbReference type="ARBA" id="ARBA00022918"/>
    </source>
</evidence>
<feature type="compositionally biased region" description="Polar residues" evidence="7">
    <location>
        <begin position="1093"/>
        <end position="1102"/>
    </location>
</feature>
<evidence type="ECO:0000256" key="2">
    <source>
        <dbReference type="ARBA" id="ARBA00022695"/>
    </source>
</evidence>
<dbReference type="InterPro" id="IPR041373">
    <property type="entry name" value="RT_RNaseH"/>
</dbReference>
<dbReference type="Pfam" id="PF17917">
    <property type="entry name" value="RT_RNaseH"/>
    <property type="match status" value="1"/>
</dbReference>
<keyword evidence="5" id="KW-0378">Hydrolase</keyword>
<keyword evidence="10" id="KW-1185">Reference proteome</keyword>
<evidence type="ECO:0000313" key="10">
    <source>
        <dbReference type="Proteomes" id="UP000225706"/>
    </source>
</evidence>
<feature type="region of interest" description="Disordered" evidence="7">
    <location>
        <begin position="1080"/>
        <end position="1102"/>
    </location>
</feature>
<keyword evidence="4" id="KW-0255">Endonuclease</keyword>
<feature type="compositionally biased region" description="Basic residues" evidence="7">
    <location>
        <begin position="714"/>
        <end position="732"/>
    </location>
</feature>
<dbReference type="InterPro" id="IPR043502">
    <property type="entry name" value="DNA/RNA_pol_sf"/>
</dbReference>
<dbReference type="Proteomes" id="UP000225706">
    <property type="component" value="Unassembled WGS sequence"/>
</dbReference>
<evidence type="ECO:0000256" key="5">
    <source>
        <dbReference type="ARBA" id="ARBA00022801"/>
    </source>
</evidence>
<dbReference type="GO" id="GO:0015074">
    <property type="term" value="P:DNA integration"/>
    <property type="evidence" value="ECO:0007669"/>
    <property type="project" value="InterPro"/>
</dbReference>